<dbReference type="EMBL" id="UINC01001047">
    <property type="protein sequence ID" value="SUZ68912.1"/>
    <property type="molecule type" value="Genomic_DNA"/>
</dbReference>
<protein>
    <recommendedName>
        <fullName evidence="1">Lipid/polyisoprenoid-binding YceI-like domain-containing protein</fullName>
    </recommendedName>
</protein>
<evidence type="ECO:0000313" key="2">
    <source>
        <dbReference type="EMBL" id="SUZ68912.1"/>
    </source>
</evidence>
<dbReference type="Gene3D" id="2.40.128.110">
    <property type="entry name" value="Lipid/polyisoprenoid-binding, YceI-like"/>
    <property type="match status" value="1"/>
</dbReference>
<dbReference type="InterPro" id="IPR036761">
    <property type="entry name" value="TTHA0802/YceI-like_sf"/>
</dbReference>
<sequence length="207" mass="22825">MKKLFVIITTGILLLLNSPLVFPEEPVFAPEEHCLAYKTVKTMFFFADVDVIGKSCDVTAEMHWEESGEKAQVEVSVPVKTLDSGNPLRDGDIPEILKADLTPNIRFVSEWLEKSAWDKMMEGQLPEVSGNLEVAGGIFPVKFALSFSKQAGFLLVEGQLKTTFSALNVDVPLVAGGLIADPQDELELQLHLRLDKIVGAEKIKNNK</sequence>
<gene>
    <name evidence="2" type="ORF">METZ01_LOCUS21766</name>
</gene>
<organism evidence="2">
    <name type="scientific">marine metagenome</name>
    <dbReference type="NCBI Taxonomy" id="408172"/>
    <lineage>
        <taxon>unclassified sequences</taxon>
        <taxon>metagenomes</taxon>
        <taxon>ecological metagenomes</taxon>
    </lineage>
</organism>
<dbReference type="AlphaFoldDB" id="A0A381PPF7"/>
<dbReference type="SUPFAM" id="SSF101874">
    <property type="entry name" value="YceI-like"/>
    <property type="match status" value="1"/>
</dbReference>
<dbReference type="Pfam" id="PF04264">
    <property type="entry name" value="YceI"/>
    <property type="match status" value="1"/>
</dbReference>
<evidence type="ECO:0000259" key="1">
    <source>
        <dbReference type="Pfam" id="PF04264"/>
    </source>
</evidence>
<accession>A0A381PPF7</accession>
<dbReference type="InterPro" id="IPR007372">
    <property type="entry name" value="Lipid/polyisoprenoid-bd_YceI"/>
</dbReference>
<proteinExistence type="predicted"/>
<feature type="domain" description="Lipid/polyisoprenoid-binding YceI-like" evidence="1">
    <location>
        <begin position="39"/>
        <end position="171"/>
    </location>
</feature>
<name>A0A381PPF7_9ZZZZ</name>
<reference evidence="2" key="1">
    <citation type="submission" date="2018-05" db="EMBL/GenBank/DDBJ databases">
        <authorList>
            <person name="Lanie J.A."/>
            <person name="Ng W.-L."/>
            <person name="Kazmierczak K.M."/>
            <person name="Andrzejewski T.M."/>
            <person name="Davidsen T.M."/>
            <person name="Wayne K.J."/>
            <person name="Tettelin H."/>
            <person name="Glass J.I."/>
            <person name="Rusch D."/>
            <person name="Podicherti R."/>
            <person name="Tsui H.-C.T."/>
            <person name="Winkler M.E."/>
        </authorList>
    </citation>
    <scope>NUCLEOTIDE SEQUENCE</scope>
</reference>